<feature type="domain" description="Membrane transport protein MMPL" evidence="8">
    <location>
        <begin position="111"/>
        <end position="368"/>
    </location>
</feature>
<evidence type="ECO:0000259" key="8">
    <source>
        <dbReference type="Pfam" id="PF03176"/>
    </source>
</evidence>
<feature type="compositionally biased region" description="Low complexity" evidence="6">
    <location>
        <begin position="728"/>
        <end position="750"/>
    </location>
</feature>
<sequence length="750" mass="77181">MTHTTTPPAGGGPIQRLATWSIRHPWWAIGGWVVFVAAALTIGATVETRQATAADFGVGEAGTAQEWLAEADFPDPVTQPILITGEPADAQAAASVTVARLGALPEVAEAGPALPSEVNGAVLVPVTLAGDSAADQLPAVQGLVDELDAAHPQLRIETAGGPAMDAGINDQVDAELASSGALSIPVTLVILLVVFGALVAAGVPLLLGFSAVLAATGLWALASQLVPDVGTVPQVILLIGLAVSVDYSLFYLRRLRQERQAGHDQLTAARVAAATSGRAVVVSAATSMIALTGAYLAGEPVFQALGTGVILVIGVAMLGAITVMPALLATLGRSLERPRVPLLWRLTDRAGTPRLWPALLAPALRAPRTTVAVVLAALLALALPAVGMSMRDSSAADLPRTIPAVQSYDRLAESFPGQRNTHQVVVTAPADQAEPVRAALAALAERAAAEPLFAPDPAAEVLTSPSGTVSTVELAVPYPFDDPRAAESLTRLRGELLPAALAGLAGAEAAVAGVTADNADYTEQQRQRLPWAIGVVVLLTVLVMAAAFRSVVVAVVAGILNLLSVAAAFGVLTLVFQHTWAEGLLGFTSTGHIVNWVPLFLFVILFGLSMDYHVYVVSRVREAAAAGLDTRAAVETGMVRAAGVVCSAAAVMLAIFSLFATLSFVEMKQVGVGLAVAVAIDATLVRMLLLPAVMNLLGRANWWPGRLSRGHGRSGTDRAGHRPTEPVADTSTETAAASSITTAKATKTAP</sequence>
<comment type="subcellular location">
    <subcellularLocation>
        <location evidence="1">Cell membrane</location>
        <topology evidence="1">Multi-pass membrane protein</topology>
    </subcellularLocation>
</comment>
<proteinExistence type="predicted"/>
<reference evidence="9" key="1">
    <citation type="submission" date="2021-02" db="EMBL/GenBank/DDBJ databases">
        <title>Natrosporangium hydrolyticum gen. nov., sp. nov, a haloalkaliphilic actinobacterium from a soda solonchak soil.</title>
        <authorList>
            <person name="Sorokin D.Y."/>
            <person name="Khijniak T.V."/>
            <person name="Zakharycheva A.P."/>
            <person name="Boueva O.V."/>
            <person name="Ariskina E.V."/>
            <person name="Hahnke R.L."/>
            <person name="Bunk B."/>
            <person name="Sproer C."/>
            <person name="Schumann P."/>
            <person name="Evtushenko L.I."/>
            <person name="Kublanov I.V."/>
        </authorList>
    </citation>
    <scope>NUCLEOTIDE SEQUENCE</scope>
    <source>
        <strain evidence="9">DSM 106523</strain>
    </source>
</reference>
<feature type="transmembrane region" description="Helical" evidence="7">
    <location>
        <begin position="304"/>
        <end position="329"/>
    </location>
</feature>
<dbReference type="AlphaFoldDB" id="A0A895YR05"/>
<feature type="transmembrane region" description="Helical" evidence="7">
    <location>
        <begin position="188"/>
        <end position="220"/>
    </location>
</feature>
<accession>A0A895YR05</accession>
<feature type="transmembrane region" description="Helical" evidence="7">
    <location>
        <begin position="232"/>
        <end position="252"/>
    </location>
</feature>
<dbReference type="InterPro" id="IPR050545">
    <property type="entry name" value="Mycobact_MmpL"/>
</dbReference>
<dbReference type="PANTHER" id="PTHR33406">
    <property type="entry name" value="MEMBRANE PROTEIN MJ1562-RELATED"/>
    <property type="match status" value="1"/>
</dbReference>
<keyword evidence="4 7" id="KW-1133">Transmembrane helix</keyword>
<feature type="transmembrane region" description="Helical" evidence="7">
    <location>
        <begin position="529"/>
        <end position="548"/>
    </location>
</feature>
<feature type="transmembrane region" description="Helical" evidence="7">
    <location>
        <begin position="670"/>
        <end position="689"/>
    </location>
</feature>
<feature type="transmembrane region" description="Helical" evidence="7">
    <location>
        <begin position="638"/>
        <end position="664"/>
    </location>
</feature>
<dbReference type="Pfam" id="PF03176">
    <property type="entry name" value="MMPL"/>
    <property type="match status" value="2"/>
</dbReference>
<keyword evidence="2" id="KW-1003">Cell membrane</keyword>
<dbReference type="EMBL" id="CP070499">
    <property type="protein sequence ID" value="QSB16550.1"/>
    <property type="molecule type" value="Genomic_DNA"/>
</dbReference>
<feature type="compositionally biased region" description="Basic and acidic residues" evidence="6">
    <location>
        <begin position="714"/>
        <end position="724"/>
    </location>
</feature>
<evidence type="ECO:0000256" key="2">
    <source>
        <dbReference type="ARBA" id="ARBA00022475"/>
    </source>
</evidence>
<name>A0A895YR05_9ACTN</name>
<feature type="transmembrane region" description="Helical" evidence="7">
    <location>
        <begin position="26"/>
        <end position="46"/>
    </location>
</feature>
<dbReference type="Gene3D" id="1.20.1640.10">
    <property type="entry name" value="Multidrug efflux transporter AcrB transmembrane domain"/>
    <property type="match status" value="2"/>
</dbReference>
<dbReference type="RefSeq" id="WP_239678773.1">
    <property type="nucleotide sequence ID" value="NZ_CP070499.1"/>
</dbReference>
<keyword evidence="10" id="KW-1185">Reference proteome</keyword>
<feature type="region of interest" description="Disordered" evidence="6">
    <location>
        <begin position="709"/>
        <end position="750"/>
    </location>
</feature>
<dbReference type="InterPro" id="IPR004869">
    <property type="entry name" value="MMPL_dom"/>
</dbReference>
<dbReference type="Proteomes" id="UP000662857">
    <property type="component" value="Chromosome"/>
</dbReference>
<feature type="transmembrane region" description="Helical" evidence="7">
    <location>
        <begin position="596"/>
        <end position="617"/>
    </location>
</feature>
<feature type="transmembrane region" description="Helical" evidence="7">
    <location>
        <begin position="371"/>
        <end position="390"/>
    </location>
</feature>
<dbReference type="GO" id="GO:0005886">
    <property type="term" value="C:plasma membrane"/>
    <property type="evidence" value="ECO:0007669"/>
    <property type="project" value="UniProtKB-SubCell"/>
</dbReference>
<evidence type="ECO:0000256" key="1">
    <source>
        <dbReference type="ARBA" id="ARBA00004651"/>
    </source>
</evidence>
<feature type="domain" description="Membrane transport protein MMPL" evidence="8">
    <location>
        <begin position="398"/>
        <end position="706"/>
    </location>
</feature>
<dbReference type="KEGG" id="nhy:JQS43_09885"/>
<organism evidence="9 10">
    <name type="scientific">Natronosporangium hydrolyticum</name>
    <dbReference type="NCBI Taxonomy" id="2811111"/>
    <lineage>
        <taxon>Bacteria</taxon>
        <taxon>Bacillati</taxon>
        <taxon>Actinomycetota</taxon>
        <taxon>Actinomycetes</taxon>
        <taxon>Micromonosporales</taxon>
        <taxon>Micromonosporaceae</taxon>
        <taxon>Natronosporangium</taxon>
    </lineage>
</organism>
<evidence type="ECO:0000313" key="9">
    <source>
        <dbReference type="EMBL" id="QSB16550.1"/>
    </source>
</evidence>
<protein>
    <submittedName>
        <fullName evidence="9">MMPL family transporter</fullName>
    </submittedName>
</protein>
<evidence type="ECO:0000256" key="4">
    <source>
        <dbReference type="ARBA" id="ARBA00022989"/>
    </source>
</evidence>
<feature type="transmembrane region" description="Helical" evidence="7">
    <location>
        <begin position="279"/>
        <end position="298"/>
    </location>
</feature>
<keyword evidence="5 7" id="KW-0472">Membrane</keyword>
<dbReference type="SUPFAM" id="SSF82866">
    <property type="entry name" value="Multidrug efflux transporter AcrB transmembrane domain"/>
    <property type="match status" value="2"/>
</dbReference>
<dbReference type="PANTHER" id="PTHR33406:SF13">
    <property type="entry name" value="MEMBRANE PROTEIN YDFJ"/>
    <property type="match status" value="1"/>
</dbReference>
<evidence type="ECO:0000256" key="6">
    <source>
        <dbReference type="SAM" id="MobiDB-lite"/>
    </source>
</evidence>
<evidence type="ECO:0000313" key="10">
    <source>
        <dbReference type="Proteomes" id="UP000662857"/>
    </source>
</evidence>
<evidence type="ECO:0000256" key="3">
    <source>
        <dbReference type="ARBA" id="ARBA00022692"/>
    </source>
</evidence>
<evidence type="ECO:0000256" key="5">
    <source>
        <dbReference type="ARBA" id="ARBA00023136"/>
    </source>
</evidence>
<keyword evidence="3 7" id="KW-0812">Transmembrane</keyword>
<feature type="transmembrane region" description="Helical" evidence="7">
    <location>
        <begin position="555"/>
        <end position="576"/>
    </location>
</feature>
<gene>
    <name evidence="9" type="ORF">JQS43_09885</name>
</gene>
<evidence type="ECO:0000256" key="7">
    <source>
        <dbReference type="SAM" id="Phobius"/>
    </source>
</evidence>